<dbReference type="AlphaFoldDB" id="A0A6J8F2W6"/>
<protein>
    <submittedName>
        <fullName evidence="3">Uncharacterized protein</fullName>
    </submittedName>
</protein>
<feature type="signal peptide" evidence="2">
    <location>
        <begin position="1"/>
        <end position="19"/>
    </location>
</feature>
<feature type="compositionally biased region" description="Pro residues" evidence="1">
    <location>
        <begin position="230"/>
        <end position="241"/>
    </location>
</feature>
<feature type="region of interest" description="Disordered" evidence="1">
    <location>
        <begin position="226"/>
        <end position="311"/>
    </location>
</feature>
<feature type="chain" id="PRO_5026901341" evidence="2">
    <location>
        <begin position="20"/>
        <end position="327"/>
    </location>
</feature>
<feature type="compositionally biased region" description="Low complexity" evidence="1">
    <location>
        <begin position="242"/>
        <end position="259"/>
    </location>
</feature>
<sequence length="327" mass="36806">MHIQIIILCIGYFITYACASVPMKVSSTWGKNGTSKSSAFCTFNVTEKQRKGAWKMTINTNIPTKYIKVWVMEVTDRLDGGKTYKMRNKYEYGQKIIDVHFTLTYKEADVPISGSCSSSVEETALLKDAGNIINENDWEENGMMVMQGKCILPVEKKLEDFYISVTLNEETFKLKDWSTTEFSRDPSGRWYTLKNKWTAHPPELTFIFHIYYDADKPPTGSCAILTGSEPKPPVTQEPPVSPTTRQTIQPTTTQKQATPDITKQSTHFPTTETHTTPITTVSQPSPLTTKSQTSPSTTKRQTITVNNKKTDITVNNEKSDITVNNGK</sequence>
<keyword evidence="2" id="KW-0732">Signal</keyword>
<name>A0A6J8F2W6_MYTCO</name>
<organism evidence="3 4">
    <name type="scientific">Mytilus coruscus</name>
    <name type="common">Sea mussel</name>
    <dbReference type="NCBI Taxonomy" id="42192"/>
    <lineage>
        <taxon>Eukaryota</taxon>
        <taxon>Metazoa</taxon>
        <taxon>Spiralia</taxon>
        <taxon>Lophotrochozoa</taxon>
        <taxon>Mollusca</taxon>
        <taxon>Bivalvia</taxon>
        <taxon>Autobranchia</taxon>
        <taxon>Pteriomorphia</taxon>
        <taxon>Mytilida</taxon>
        <taxon>Mytiloidea</taxon>
        <taxon>Mytilidae</taxon>
        <taxon>Mytilinae</taxon>
        <taxon>Mytilus</taxon>
    </lineage>
</organism>
<dbReference type="Proteomes" id="UP000507470">
    <property type="component" value="Unassembled WGS sequence"/>
</dbReference>
<feature type="compositionally biased region" description="Low complexity" evidence="1">
    <location>
        <begin position="266"/>
        <end position="302"/>
    </location>
</feature>
<dbReference type="EMBL" id="CACVKT020010428">
    <property type="protein sequence ID" value="CAC5426363.1"/>
    <property type="molecule type" value="Genomic_DNA"/>
</dbReference>
<accession>A0A6J8F2W6</accession>
<reference evidence="3 4" key="1">
    <citation type="submission" date="2020-06" db="EMBL/GenBank/DDBJ databases">
        <authorList>
            <person name="Li R."/>
            <person name="Bekaert M."/>
        </authorList>
    </citation>
    <scope>NUCLEOTIDE SEQUENCE [LARGE SCALE GENOMIC DNA]</scope>
    <source>
        <strain evidence="4">wild</strain>
    </source>
</reference>
<evidence type="ECO:0000256" key="2">
    <source>
        <dbReference type="SAM" id="SignalP"/>
    </source>
</evidence>
<evidence type="ECO:0000313" key="4">
    <source>
        <dbReference type="Proteomes" id="UP000507470"/>
    </source>
</evidence>
<keyword evidence="4" id="KW-1185">Reference proteome</keyword>
<proteinExistence type="predicted"/>
<evidence type="ECO:0000313" key="3">
    <source>
        <dbReference type="EMBL" id="CAC5426363.1"/>
    </source>
</evidence>
<gene>
    <name evidence="3" type="ORF">MCOR_58079</name>
</gene>
<evidence type="ECO:0000256" key="1">
    <source>
        <dbReference type="SAM" id="MobiDB-lite"/>
    </source>
</evidence>